<organism evidence="1 2">
    <name type="scientific">Caerostris extrusa</name>
    <name type="common">Bark spider</name>
    <name type="synonym">Caerostris bankana</name>
    <dbReference type="NCBI Taxonomy" id="172846"/>
    <lineage>
        <taxon>Eukaryota</taxon>
        <taxon>Metazoa</taxon>
        <taxon>Ecdysozoa</taxon>
        <taxon>Arthropoda</taxon>
        <taxon>Chelicerata</taxon>
        <taxon>Arachnida</taxon>
        <taxon>Araneae</taxon>
        <taxon>Araneomorphae</taxon>
        <taxon>Entelegynae</taxon>
        <taxon>Araneoidea</taxon>
        <taxon>Araneidae</taxon>
        <taxon>Caerostris</taxon>
    </lineage>
</organism>
<keyword evidence="2" id="KW-1185">Reference proteome</keyword>
<comment type="caution">
    <text evidence="1">The sequence shown here is derived from an EMBL/GenBank/DDBJ whole genome shotgun (WGS) entry which is preliminary data.</text>
</comment>
<dbReference type="EMBL" id="BPLR01011722">
    <property type="protein sequence ID" value="GIY48522.1"/>
    <property type="molecule type" value="Genomic_DNA"/>
</dbReference>
<gene>
    <name evidence="1" type="ORF">CEXT_497781</name>
</gene>
<accession>A0AAV4TUI7</accession>
<proteinExistence type="predicted"/>
<name>A0AAV4TUI7_CAEEX</name>
<protein>
    <submittedName>
        <fullName evidence="1">Uncharacterized protein</fullName>
    </submittedName>
</protein>
<evidence type="ECO:0000313" key="2">
    <source>
        <dbReference type="Proteomes" id="UP001054945"/>
    </source>
</evidence>
<reference evidence="1 2" key="1">
    <citation type="submission" date="2021-06" db="EMBL/GenBank/DDBJ databases">
        <title>Caerostris extrusa draft genome.</title>
        <authorList>
            <person name="Kono N."/>
            <person name="Arakawa K."/>
        </authorList>
    </citation>
    <scope>NUCLEOTIDE SEQUENCE [LARGE SCALE GENOMIC DNA]</scope>
</reference>
<sequence length="67" mass="7378">MSQDFLLVGVSEVFSFFFYKNALVCYGLGFSRLSSGSWLGLHLSNSGPWAILKDAYSGKPNPIDTIK</sequence>
<dbReference type="Proteomes" id="UP001054945">
    <property type="component" value="Unassembled WGS sequence"/>
</dbReference>
<dbReference type="AlphaFoldDB" id="A0AAV4TUI7"/>
<evidence type="ECO:0000313" key="1">
    <source>
        <dbReference type="EMBL" id="GIY48522.1"/>
    </source>
</evidence>